<dbReference type="InterPro" id="IPR036259">
    <property type="entry name" value="MFS_trans_sf"/>
</dbReference>
<dbReference type="Proteomes" id="UP000827889">
    <property type="component" value="Chromosome 8"/>
</dbReference>
<dbReference type="RefSeq" id="XP_030530942.1">
    <property type="nucleotide sequence ID" value="XM_030675082.2"/>
</dbReference>
<evidence type="ECO:0000256" key="2">
    <source>
        <dbReference type="ARBA" id="ARBA00008432"/>
    </source>
</evidence>
<evidence type="ECO:0000256" key="1">
    <source>
        <dbReference type="ARBA" id="ARBA00004141"/>
    </source>
</evidence>
<feature type="transmembrane region" description="Helical" evidence="9">
    <location>
        <begin position="135"/>
        <end position="154"/>
    </location>
</feature>
<feature type="transmembrane region" description="Helical" evidence="9">
    <location>
        <begin position="343"/>
        <end position="361"/>
    </location>
</feature>
<dbReference type="KEGG" id="rarg:115741268"/>
<dbReference type="Gene3D" id="1.20.1250.20">
    <property type="entry name" value="MFS general substrate transporter like domains"/>
    <property type="match status" value="2"/>
</dbReference>
<keyword evidence="4 9" id="KW-0812">Transmembrane</keyword>
<comment type="similarity">
    <text evidence="2">Belongs to the major facilitator superfamily. Nitrate/nitrite porter (TC 2.A.1.8) family.</text>
</comment>
<feature type="compositionally biased region" description="Basic and acidic residues" evidence="8">
    <location>
        <begin position="1"/>
        <end position="14"/>
    </location>
</feature>
<evidence type="ECO:0000256" key="4">
    <source>
        <dbReference type="ARBA" id="ARBA00022692"/>
    </source>
</evidence>
<feature type="transmembrane region" description="Helical" evidence="9">
    <location>
        <begin position="367"/>
        <end position="394"/>
    </location>
</feature>
<feature type="transmembrane region" description="Helical" evidence="9">
    <location>
        <begin position="109"/>
        <end position="129"/>
    </location>
</feature>
<keyword evidence="7 9" id="KW-0472">Membrane</keyword>
<feature type="transmembrane region" description="Helical" evidence="9">
    <location>
        <begin position="401"/>
        <end position="421"/>
    </location>
</feature>
<evidence type="ECO:0000313" key="11">
    <source>
        <dbReference type="Proteomes" id="UP000827889"/>
    </source>
</evidence>
<dbReference type="PROSITE" id="PS00216">
    <property type="entry name" value="SUGAR_TRANSPORT_1"/>
    <property type="match status" value="1"/>
</dbReference>
<organism evidence="11 12">
    <name type="scientific">Rhodamnia argentea</name>
    <dbReference type="NCBI Taxonomy" id="178133"/>
    <lineage>
        <taxon>Eukaryota</taxon>
        <taxon>Viridiplantae</taxon>
        <taxon>Streptophyta</taxon>
        <taxon>Embryophyta</taxon>
        <taxon>Tracheophyta</taxon>
        <taxon>Spermatophyta</taxon>
        <taxon>Magnoliopsida</taxon>
        <taxon>eudicotyledons</taxon>
        <taxon>Gunneridae</taxon>
        <taxon>Pentapetalae</taxon>
        <taxon>rosids</taxon>
        <taxon>malvids</taxon>
        <taxon>Myrtales</taxon>
        <taxon>Myrtaceae</taxon>
        <taxon>Myrtoideae</taxon>
        <taxon>Myrteae</taxon>
        <taxon>Australasian group</taxon>
        <taxon>Rhodamnia</taxon>
    </lineage>
</organism>
<evidence type="ECO:0000256" key="6">
    <source>
        <dbReference type="ARBA" id="ARBA00023063"/>
    </source>
</evidence>
<dbReference type="GO" id="GO:0015112">
    <property type="term" value="F:nitrate transmembrane transporter activity"/>
    <property type="evidence" value="ECO:0007669"/>
    <property type="project" value="InterPro"/>
</dbReference>
<dbReference type="InterPro" id="IPR044772">
    <property type="entry name" value="NO3_transporter"/>
</dbReference>
<keyword evidence="6" id="KW-0534">Nitrate assimilation</keyword>
<feature type="region of interest" description="Disordered" evidence="8">
    <location>
        <begin position="1"/>
        <end position="23"/>
    </location>
</feature>
<dbReference type="FunFam" id="1.20.1250.20:FF:000411">
    <property type="entry name" value="Probable high-affinity nitrate transporter 2.4"/>
    <property type="match status" value="1"/>
</dbReference>
<evidence type="ECO:0000256" key="3">
    <source>
        <dbReference type="ARBA" id="ARBA00022448"/>
    </source>
</evidence>
<gene>
    <name evidence="12" type="primary">LOC115741268</name>
</gene>
<dbReference type="GO" id="GO:0042128">
    <property type="term" value="P:nitrate assimilation"/>
    <property type="evidence" value="ECO:0007669"/>
    <property type="project" value="UniProtKB-KW"/>
</dbReference>
<dbReference type="OrthoDB" id="434240at2759"/>
<feature type="transmembrane region" description="Helical" evidence="9">
    <location>
        <begin position="47"/>
        <end position="68"/>
    </location>
</feature>
<evidence type="ECO:0000256" key="9">
    <source>
        <dbReference type="SAM" id="Phobius"/>
    </source>
</evidence>
<feature type="transmembrane region" description="Helical" evidence="9">
    <location>
        <begin position="433"/>
        <end position="452"/>
    </location>
</feature>
<proteinExistence type="inferred from homology"/>
<keyword evidence="3" id="KW-0813">Transport</keyword>
<comment type="subcellular location">
    <subcellularLocation>
        <location evidence="1">Membrane</location>
        <topology evidence="1">Multi-pass membrane protein</topology>
    </subcellularLocation>
</comment>
<dbReference type="AlphaFoldDB" id="A0A8B8P8B3"/>
<evidence type="ECO:0000259" key="10">
    <source>
        <dbReference type="PROSITE" id="PS50850"/>
    </source>
</evidence>
<protein>
    <submittedName>
        <fullName evidence="12">High affinity nitrate transporter 2.7</fullName>
    </submittedName>
</protein>
<accession>A0A8B8P8B3</accession>
<sequence length="477" mass="50890">MEAHGHRPMKRPEPSHSGQLPVDPSGRATAFRPFSAPTSPHMRAFHLAWLSLFSCFFATFSIPPLLPVIRHDLRLTPSDVGAAGVASFAGAILSRLAMGPACDLVGPRVASAVLSLLTAPAVLAAALVTTPAGFIAVRFFVGFSLANFVANQFWMSSMFAAEVVGLANGVAAGWANVGSGLTQLVMPLIYASLMKDLRLSSSLAWRLSFIVPAIFQIATAIMVLAFGQDLPNGNYKRNNDYRKKKNQNNGNIKSSEEGLFDVLMHGLRNYRGWILGLTYGYCFGVELTTDNILAQYFYDRFGVRLEVAGLIAACFGAANCVTRPAGGVASDILGRRFGMRGRLWGLWGVQTAAGLLCVWLGRVGSLWGSIAVMCCFGALVQAAAGLTFGVVPFVSKRSLGVISGMTGSGGTVGAVVTQLLLFSGSGMSRQTSISLMGLLMLVCTLPVALIYFPRWGGMFCGPSDDLDADEDDYWLLD</sequence>
<feature type="transmembrane region" description="Helical" evidence="9">
    <location>
        <begin position="203"/>
        <end position="227"/>
    </location>
</feature>
<dbReference type="GO" id="GO:0016020">
    <property type="term" value="C:membrane"/>
    <property type="evidence" value="ECO:0007669"/>
    <property type="project" value="UniProtKB-SubCell"/>
</dbReference>
<feature type="domain" description="Major facilitator superfamily (MFS) profile" evidence="10">
    <location>
        <begin position="44"/>
        <end position="455"/>
    </location>
</feature>
<keyword evidence="11" id="KW-1185">Reference proteome</keyword>
<dbReference type="InterPro" id="IPR020846">
    <property type="entry name" value="MFS_dom"/>
</dbReference>
<evidence type="ECO:0000256" key="8">
    <source>
        <dbReference type="SAM" id="MobiDB-lite"/>
    </source>
</evidence>
<dbReference type="SUPFAM" id="SSF103473">
    <property type="entry name" value="MFS general substrate transporter"/>
    <property type="match status" value="1"/>
</dbReference>
<name>A0A8B8P8B3_9MYRT</name>
<keyword evidence="5 9" id="KW-1133">Transmembrane helix</keyword>
<dbReference type="FunFam" id="1.20.1250.20:FF:000053">
    <property type="entry name" value="Nitrate transporter 2.1"/>
    <property type="match status" value="1"/>
</dbReference>
<dbReference type="CDD" id="cd17341">
    <property type="entry name" value="MFS_NRT2_like"/>
    <property type="match status" value="1"/>
</dbReference>
<dbReference type="InterPro" id="IPR005829">
    <property type="entry name" value="Sugar_transporter_CS"/>
</dbReference>
<dbReference type="PANTHER" id="PTHR23515">
    <property type="entry name" value="HIGH-AFFINITY NITRATE TRANSPORTER 2.3"/>
    <property type="match status" value="1"/>
</dbReference>
<dbReference type="InterPro" id="IPR011701">
    <property type="entry name" value="MFS"/>
</dbReference>
<evidence type="ECO:0000256" key="7">
    <source>
        <dbReference type="ARBA" id="ARBA00023136"/>
    </source>
</evidence>
<dbReference type="GeneID" id="115741268"/>
<dbReference type="Pfam" id="PF07690">
    <property type="entry name" value="MFS_1"/>
    <property type="match status" value="1"/>
</dbReference>
<evidence type="ECO:0000313" key="12">
    <source>
        <dbReference type="RefSeq" id="XP_030530942.1"/>
    </source>
</evidence>
<feature type="transmembrane region" description="Helical" evidence="9">
    <location>
        <begin position="166"/>
        <end position="191"/>
    </location>
</feature>
<dbReference type="PROSITE" id="PS50850">
    <property type="entry name" value="MFS"/>
    <property type="match status" value="1"/>
</dbReference>
<reference evidence="12" key="1">
    <citation type="submission" date="2025-08" db="UniProtKB">
        <authorList>
            <consortium name="RefSeq"/>
        </authorList>
    </citation>
    <scope>IDENTIFICATION</scope>
    <source>
        <tissue evidence="12">Leaf</tissue>
    </source>
</reference>
<evidence type="ECO:0000256" key="5">
    <source>
        <dbReference type="ARBA" id="ARBA00022989"/>
    </source>
</evidence>